<reference evidence="7" key="1">
    <citation type="submission" date="2016-10" db="EMBL/GenBank/DDBJ databases">
        <title>CRISPR-Cas defence system in Roseofilum reptotaenium: evidence of a bacteriophage-cyanobacterium arms race in the coral black band disease.</title>
        <authorList>
            <person name="Buerger P."/>
            <person name="Wood-Charlson E.M."/>
            <person name="Weynberg K.D."/>
            <person name="Willis B."/>
            <person name="Van Oppen M.J."/>
        </authorList>
    </citation>
    <scope>NUCLEOTIDE SEQUENCE [LARGE SCALE GENOMIC DNA]</scope>
    <source>
        <strain evidence="7">AO1-A</strain>
    </source>
</reference>
<evidence type="ECO:0000259" key="6">
    <source>
        <dbReference type="PROSITE" id="PS50110"/>
    </source>
</evidence>
<dbReference type="AlphaFoldDB" id="A0A1L9QVZ4"/>
<evidence type="ECO:0000259" key="5">
    <source>
        <dbReference type="PROSITE" id="PS01124"/>
    </source>
</evidence>
<dbReference type="PANTHER" id="PTHR43280">
    <property type="entry name" value="ARAC-FAMILY TRANSCRIPTIONAL REGULATOR"/>
    <property type="match status" value="1"/>
</dbReference>
<dbReference type="InterPro" id="IPR018062">
    <property type="entry name" value="HTH_AraC-typ_CS"/>
</dbReference>
<organism evidence="7 8">
    <name type="scientific">Roseofilum reptotaenium AO1-A</name>
    <dbReference type="NCBI Taxonomy" id="1925591"/>
    <lineage>
        <taxon>Bacteria</taxon>
        <taxon>Bacillati</taxon>
        <taxon>Cyanobacteriota</taxon>
        <taxon>Cyanophyceae</taxon>
        <taxon>Desertifilales</taxon>
        <taxon>Desertifilaceae</taxon>
        <taxon>Roseofilum</taxon>
    </lineage>
</organism>
<dbReference type="InterPro" id="IPR011006">
    <property type="entry name" value="CheY-like_superfamily"/>
</dbReference>
<dbReference type="SMART" id="SM00448">
    <property type="entry name" value="REC"/>
    <property type="match status" value="1"/>
</dbReference>
<dbReference type="GO" id="GO:0003700">
    <property type="term" value="F:DNA-binding transcription factor activity"/>
    <property type="evidence" value="ECO:0007669"/>
    <property type="project" value="InterPro"/>
</dbReference>
<keyword evidence="4" id="KW-0597">Phosphoprotein</keyword>
<gene>
    <name evidence="7" type="ORF">BI308_03900</name>
</gene>
<accession>A0A1L9QVZ4</accession>
<dbReference type="InterPro" id="IPR009057">
    <property type="entry name" value="Homeodomain-like_sf"/>
</dbReference>
<dbReference type="EMBL" id="MLAW01000004">
    <property type="protein sequence ID" value="OJJ26844.1"/>
    <property type="molecule type" value="Genomic_DNA"/>
</dbReference>
<feature type="domain" description="HTH araC/xylS-type" evidence="5">
    <location>
        <begin position="158"/>
        <end position="256"/>
    </location>
</feature>
<dbReference type="Proteomes" id="UP000183940">
    <property type="component" value="Unassembled WGS sequence"/>
</dbReference>
<dbReference type="PROSITE" id="PS50110">
    <property type="entry name" value="RESPONSE_REGULATORY"/>
    <property type="match status" value="1"/>
</dbReference>
<dbReference type="GO" id="GO:0043565">
    <property type="term" value="F:sequence-specific DNA binding"/>
    <property type="evidence" value="ECO:0007669"/>
    <property type="project" value="InterPro"/>
</dbReference>
<dbReference type="PANTHER" id="PTHR43280:SF30">
    <property type="entry name" value="MMSAB OPERON REGULATORY PROTEIN"/>
    <property type="match status" value="1"/>
</dbReference>
<dbReference type="GO" id="GO:0000160">
    <property type="term" value="P:phosphorelay signal transduction system"/>
    <property type="evidence" value="ECO:0007669"/>
    <property type="project" value="InterPro"/>
</dbReference>
<dbReference type="Pfam" id="PF00072">
    <property type="entry name" value="Response_reg"/>
    <property type="match status" value="1"/>
</dbReference>
<evidence type="ECO:0000313" key="7">
    <source>
        <dbReference type="EMBL" id="OJJ26844.1"/>
    </source>
</evidence>
<keyword evidence="3" id="KW-0804">Transcription</keyword>
<name>A0A1L9QVZ4_9CYAN</name>
<dbReference type="STRING" id="1925591.BI308_03900"/>
<dbReference type="PRINTS" id="PR00032">
    <property type="entry name" value="HTHARAC"/>
</dbReference>
<evidence type="ECO:0000313" key="8">
    <source>
        <dbReference type="Proteomes" id="UP000183940"/>
    </source>
</evidence>
<feature type="modified residue" description="4-aspartylphosphate" evidence="4">
    <location>
        <position position="52"/>
    </location>
</feature>
<dbReference type="SMART" id="SM00342">
    <property type="entry name" value="HTH_ARAC"/>
    <property type="match status" value="1"/>
</dbReference>
<dbReference type="Pfam" id="PF12833">
    <property type="entry name" value="HTH_18"/>
    <property type="match status" value="1"/>
</dbReference>
<dbReference type="SUPFAM" id="SSF46689">
    <property type="entry name" value="Homeodomain-like"/>
    <property type="match status" value="2"/>
</dbReference>
<keyword evidence="8" id="KW-1185">Reference proteome</keyword>
<dbReference type="PROSITE" id="PS01124">
    <property type="entry name" value="HTH_ARAC_FAMILY_2"/>
    <property type="match status" value="1"/>
</dbReference>
<feature type="domain" description="Response regulatory" evidence="6">
    <location>
        <begin position="3"/>
        <end position="119"/>
    </location>
</feature>
<dbReference type="InterPro" id="IPR001789">
    <property type="entry name" value="Sig_transdc_resp-reg_receiver"/>
</dbReference>
<sequence length="263" mass="29748">MKTILIIEDERQTRNIFLRSLEFEGFCAYGASKGSEGVQLARHHRPHLVVCDIMMPDMDGYTVLSQLRSSPETAGIPLIFLTAKVTMADLRQGMELGADDYLTKPCTVEQFLSAIATRLKRQDDLLKLYGRSPQQYPDPKGSPSSSASSIFPHCPKLVQVFRFIETSYHKPINLNDVAQAAGYSPAYLTHLVQKQTGHTVKQWIIKQRMAKACQLLQTTQETIRQVAERSGYPDAGYFTRQFRQIHGISPLSWRQQFLSPSPE</sequence>
<dbReference type="PROSITE" id="PS00041">
    <property type="entry name" value="HTH_ARAC_FAMILY_1"/>
    <property type="match status" value="1"/>
</dbReference>
<dbReference type="InterPro" id="IPR020449">
    <property type="entry name" value="Tscrpt_reg_AraC-type_HTH"/>
</dbReference>
<evidence type="ECO:0000256" key="2">
    <source>
        <dbReference type="ARBA" id="ARBA00023125"/>
    </source>
</evidence>
<evidence type="ECO:0000256" key="3">
    <source>
        <dbReference type="ARBA" id="ARBA00023163"/>
    </source>
</evidence>
<dbReference type="Gene3D" id="1.10.10.60">
    <property type="entry name" value="Homeodomain-like"/>
    <property type="match status" value="2"/>
</dbReference>
<dbReference type="CDD" id="cd17574">
    <property type="entry name" value="REC_OmpR"/>
    <property type="match status" value="1"/>
</dbReference>
<evidence type="ECO:0000256" key="4">
    <source>
        <dbReference type="PROSITE-ProRule" id="PRU00169"/>
    </source>
</evidence>
<dbReference type="SUPFAM" id="SSF52172">
    <property type="entry name" value="CheY-like"/>
    <property type="match status" value="1"/>
</dbReference>
<comment type="caution">
    <text evidence="7">The sequence shown here is derived from an EMBL/GenBank/DDBJ whole genome shotgun (WGS) entry which is preliminary data.</text>
</comment>
<proteinExistence type="predicted"/>
<protein>
    <submittedName>
        <fullName evidence="7">DNA-binding response regulator</fullName>
    </submittedName>
</protein>
<dbReference type="InterPro" id="IPR018060">
    <property type="entry name" value="HTH_AraC"/>
</dbReference>
<keyword evidence="1" id="KW-0805">Transcription regulation</keyword>
<dbReference type="Gene3D" id="3.40.50.2300">
    <property type="match status" value="1"/>
</dbReference>
<evidence type="ECO:0000256" key="1">
    <source>
        <dbReference type="ARBA" id="ARBA00023015"/>
    </source>
</evidence>
<keyword evidence="2 7" id="KW-0238">DNA-binding</keyword>